<evidence type="ECO:0000313" key="1">
    <source>
        <dbReference type="EMBL" id="SPO60204.1"/>
    </source>
</evidence>
<organism evidence="1 2">
    <name type="scientific">Pseudomonas inefficax</name>
    <dbReference type="NCBI Taxonomy" id="2078786"/>
    <lineage>
        <taxon>Bacteria</taxon>
        <taxon>Pseudomonadati</taxon>
        <taxon>Pseudomonadota</taxon>
        <taxon>Gammaproteobacteria</taxon>
        <taxon>Pseudomonadales</taxon>
        <taxon>Pseudomonadaceae</taxon>
        <taxon>Pseudomonas</taxon>
    </lineage>
</organism>
<evidence type="ECO:0000313" key="2">
    <source>
        <dbReference type="Proteomes" id="UP000294335"/>
    </source>
</evidence>
<gene>
    <name evidence="1" type="ORF">JV551A3_V1_750036</name>
</gene>
<protein>
    <submittedName>
        <fullName evidence="1">Uncharacterized protein</fullName>
    </submittedName>
</protein>
<keyword evidence="2" id="KW-1185">Reference proteome</keyword>
<proteinExistence type="predicted"/>
<name>A0AAQ1STF5_9PSED</name>
<accession>A0AAQ1STF5</accession>
<dbReference type="AlphaFoldDB" id="A0AAQ1STF5"/>
<reference evidence="1 2" key="1">
    <citation type="submission" date="2018-02" db="EMBL/GenBank/DDBJ databases">
        <authorList>
            <person name="Dubost A."/>
        </authorList>
    </citation>
    <scope>NUCLEOTIDE SEQUENCE [LARGE SCALE GENOMIC DNA]</scope>
    <source>
        <strain evidence="2">JV551A3</strain>
    </source>
</reference>
<dbReference type="EMBL" id="OPYN01000075">
    <property type="protein sequence ID" value="SPO60204.1"/>
    <property type="molecule type" value="Genomic_DNA"/>
</dbReference>
<comment type="caution">
    <text evidence="1">The sequence shown here is derived from an EMBL/GenBank/DDBJ whole genome shotgun (WGS) entry which is preliminary data.</text>
</comment>
<sequence>MAAPAIPAVPLKPGGRFAALSRRKAAPTWTVSAGQIVPAPAGALAVLRILGIRFGIALMHLAQLFFGQWQFFCRIAQQHQPADDRAEGYDEYQPGIPGHCRSPLLVMGSACTNVEQLPVPLVQL</sequence>
<dbReference type="Proteomes" id="UP000294335">
    <property type="component" value="Unassembled WGS sequence"/>
</dbReference>